<dbReference type="PROSITE" id="PS51257">
    <property type="entry name" value="PROKAR_LIPOPROTEIN"/>
    <property type="match status" value="1"/>
</dbReference>
<name>A0A4R6IMI5_9SPHI</name>
<sequence length="142" mass="15747">MKSKLLLLLCIATLGLASCKKDTIIQETQNKTVVFDIQPTQWVLSTDGKTYSYQYTNLPELDDYSLSNEGTVMSIAYPSTGGAYTTYIPMPFVYNVSAYSYEAYRGGVNVLIQSSDAQSTIPVRPTTTVRIKFTILSSRNVT</sequence>
<evidence type="ECO:0000256" key="1">
    <source>
        <dbReference type="SAM" id="SignalP"/>
    </source>
</evidence>
<protein>
    <submittedName>
        <fullName evidence="2">Uncharacterized protein</fullName>
    </submittedName>
</protein>
<reference evidence="2 3" key="1">
    <citation type="submission" date="2019-03" db="EMBL/GenBank/DDBJ databases">
        <title>Genomic Encyclopedia of Archaeal and Bacterial Type Strains, Phase II (KMG-II): from individual species to whole genera.</title>
        <authorList>
            <person name="Goeker M."/>
        </authorList>
    </citation>
    <scope>NUCLEOTIDE SEQUENCE [LARGE SCALE GENOMIC DNA]</scope>
    <source>
        <strain evidence="2 3">DSM 19034</strain>
    </source>
</reference>
<dbReference type="OrthoDB" id="672896at2"/>
<comment type="caution">
    <text evidence="2">The sequence shown here is derived from an EMBL/GenBank/DDBJ whole genome shotgun (WGS) entry which is preliminary data.</text>
</comment>
<dbReference type="EMBL" id="SNWM01000002">
    <property type="protein sequence ID" value="TDO23216.1"/>
    <property type="molecule type" value="Genomic_DNA"/>
</dbReference>
<keyword evidence="3" id="KW-1185">Reference proteome</keyword>
<proteinExistence type="predicted"/>
<evidence type="ECO:0000313" key="3">
    <source>
        <dbReference type="Proteomes" id="UP000295499"/>
    </source>
</evidence>
<dbReference type="AlphaFoldDB" id="A0A4R6IMI5"/>
<feature type="signal peptide" evidence="1">
    <location>
        <begin position="1"/>
        <end position="17"/>
    </location>
</feature>
<feature type="chain" id="PRO_5020692447" evidence="1">
    <location>
        <begin position="18"/>
        <end position="142"/>
    </location>
</feature>
<dbReference type="RefSeq" id="WP_133555221.1">
    <property type="nucleotide sequence ID" value="NZ_SNWM01000002.1"/>
</dbReference>
<dbReference type="Proteomes" id="UP000295499">
    <property type="component" value="Unassembled WGS sequence"/>
</dbReference>
<gene>
    <name evidence="2" type="ORF">CLV32_2205</name>
</gene>
<accession>A0A4R6IMI5</accession>
<evidence type="ECO:0000313" key="2">
    <source>
        <dbReference type="EMBL" id="TDO23216.1"/>
    </source>
</evidence>
<organism evidence="2 3">
    <name type="scientific">Pedobacter duraquae</name>
    <dbReference type="NCBI Taxonomy" id="425511"/>
    <lineage>
        <taxon>Bacteria</taxon>
        <taxon>Pseudomonadati</taxon>
        <taxon>Bacteroidota</taxon>
        <taxon>Sphingobacteriia</taxon>
        <taxon>Sphingobacteriales</taxon>
        <taxon>Sphingobacteriaceae</taxon>
        <taxon>Pedobacter</taxon>
    </lineage>
</organism>
<keyword evidence="1" id="KW-0732">Signal</keyword>